<feature type="non-terminal residue" evidence="1">
    <location>
        <position position="1"/>
    </location>
</feature>
<comment type="caution">
    <text evidence="1">The sequence shown here is derived from an EMBL/GenBank/DDBJ whole genome shotgun (WGS) entry which is preliminary data.</text>
</comment>
<organism evidence="1">
    <name type="scientific">Bacteroides salyersiae</name>
    <dbReference type="NCBI Taxonomy" id="291644"/>
    <lineage>
        <taxon>Bacteria</taxon>
        <taxon>Pseudomonadati</taxon>
        <taxon>Bacteroidota</taxon>
        <taxon>Bacteroidia</taxon>
        <taxon>Bacteroidales</taxon>
        <taxon>Bacteroidaceae</taxon>
        <taxon>Bacteroides</taxon>
    </lineage>
</organism>
<accession>A0A641M9M0</accession>
<dbReference type="AlphaFoldDB" id="A0A641M9M0"/>
<evidence type="ECO:0000313" key="1">
    <source>
        <dbReference type="EMBL" id="KAA3702353.1"/>
    </source>
</evidence>
<sequence length="51" mass="5688">TTLLGNTVSNTIPFVGMVPDDKVRILNELDAAIRQSSEIELKQYRNGIRSL</sequence>
<reference evidence="1" key="1">
    <citation type="journal article" date="2019" name="Nat. Med.">
        <title>A library of human gut bacterial isolates paired with longitudinal multiomics data enables mechanistic microbiome research.</title>
        <authorList>
            <person name="Poyet M."/>
            <person name="Groussin M."/>
            <person name="Gibbons S.M."/>
            <person name="Avila-Pacheco J."/>
            <person name="Jiang X."/>
            <person name="Kearney S.M."/>
            <person name="Perrotta A.R."/>
            <person name="Berdy B."/>
            <person name="Zhao S."/>
            <person name="Lieberman T.D."/>
            <person name="Swanson P.K."/>
            <person name="Smith M."/>
            <person name="Roesemann S."/>
            <person name="Alexander J.E."/>
            <person name="Rich S.A."/>
            <person name="Livny J."/>
            <person name="Vlamakis H."/>
            <person name="Clish C."/>
            <person name="Bullock K."/>
            <person name="Deik A."/>
            <person name="Scott J."/>
            <person name="Pierce K.A."/>
            <person name="Xavier R.J."/>
            <person name="Alm E.J."/>
        </authorList>
    </citation>
    <scope>NUCLEOTIDE SEQUENCE</scope>
    <source>
        <strain evidence="1">BIOML-A21</strain>
    </source>
</reference>
<proteinExistence type="predicted"/>
<name>A0A641M9M0_9BACE</name>
<protein>
    <submittedName>
        <fullName evidence="1">Radical SAM protein</fullName>
    </submittedName>
</protein>
<dbReference type="EMBL" id="VWMU01000457">
    <property type="protein sequence ID" value="KAA3702353.1"/>
    <property type="molecule type" value="Genomic_DNA"/>
</dbReference>
<gene>
    <name evidence="1" type="ORF">F3F94_21085</name>
</gene>